<dbReference type="Gene3D" id="1.10.510.10">
    <property type="entry name" value="Transferase(Phosphotransferase) domain 1"/>
    <property type="match status" value="1"/>
</dbReference>
<accession>A0A2S6A322</accession>
<organism evidence="1 2">
    <name type="scientific">Nocardia nova</name>
    <dbReference type="NCBI Taxonomy" id="37330"/>
    <lineage>
        <taxon>Bacteria</taxon>
        <taxon>Bacillati</taxon>
        <taxon>Actinomycetota</taxon>
        <taxon>Actinomycetes</taxon>
        <taxon>Mycobacteriales</taxon>
        <taxon>Nocardiaceae</taxon>
        <taxon>Nocardia</taxon>
    </lineage>
</organism>
<dbReference type="InterPro" id="IPR011009">
    <property type="entry name" value="Kinase-like_dom_sf"/>
</dbReference>
<dbReference type="AlphaFoldDB" id="A0A2S6A322"/>
<protein>
    <recommendedName>
        <fullName evidence="3">Protein kinase domain-containing protein</fullName>
    </recommendedName>
</protein>
<name>A0A2S6A322_9NOCA</name>
<comment type="caution">
    <text evidence="1">The sequence shown here is derived from an EMBL/GenBank/DDBJ whole genome shotgun (WGS) entry which is preliminary data.</text>
</comment>
<dbReference type="RefSeq" id="WP_104363805.1">
    <property type="nucleotide sequence ID" value="NZ_PSZD01000013.1"/>
</dbReference>
<sequence length="339" mass="37409">MTTLRAAAATLRKVRRPEDLFGVATTDSTARRIAHRTYLRLAAALHPDRVAAADAERATAAFVRLGELYRSWLAAEQTFEVCGMRGRYRLGALHAAGSVADLYRTDSAAAVVKIARRQAANSLLANERNALTDIAALTGEHEWLTPYYPRLIDTVDHTDTESGEVRAINVLDALTDGFVTLARVRAAYPRGIDPRDYAWMHRRLLRCLAGAATAHWVHTAVSAENVLIHPRLHGVVLVGWSFATRPGRVPTATPASIDYPPETGSGVCPRTDVYLAHRLLLTMLGDRAPAPMRAFAEGCLQSAPRLRPDARTLLDEFDDLLDRLYGARRFRPFELPKGQ</sequence>
<evidence type="ECO:0000313" key="2">
    <source>
        <dbReference type="Proteomes" id="UP000238356"/>
    </source>
</evidence>
<dbReference type="SUPFAM" id="SSF56112">
    <property type="entry name" value="Protein kinase-like (PK-like)"/>
    <property type="match status" value="1"/>
</dbReference>
<dbReference type="EMBL" id="PSZD01000013">
    <property type="protein sequence ID" value="PPJ26258.1"/>
    <property type="molecule type" value="Genomic_DNA"/>
</dbReference>
<dbReference type="Proteomes" id="UP000238356">
    <property type="component" value="Unassembled WGS sequence"/>
</dbReference>
<reference evidence="1 2" key="1">
    <citation type="submission" date="2018-02" db="EMBL/GenBank/DDBJ databases">
        <title>8 Nocardia nova and 1 Nocardia cyriacigeorgica strain used for evolution to TMP-SMX.</title>
        <authorList>
            <person name="Mehta H."/>
            <person name="Weng J."/>
            <person name="Shamoo Y."/>
        </authorList>
    </citation>
    <scope>NUCLEOTIDE SEQUENCE [LARGE SCALE GENOMIC DNA]</scope>
    <source>
        <strain evidence="1 2">BAA2227</strain>
    </source>
</reference>
<evidence type="ECO:0008006" key="3">
    <source>
        <dbReference type="Google" id="ProtNLM"/>
    </source>
</evidence>
<keyword evidence="2" id="KW-1185">Reference proteome</keyword>
<gene>
    <name evidence="1" type="ORF">C5F51_20910</name>
</gene>
<evidence type="ECO:0000313" key="1">
    <source>
        <dbReference type="EMBL" id="PPJ26258.1"/>
    </source>
</evidence>
<proteinExistence type="predicted"/>